<dbReference type="PANTHER" id="PTHR37162">
    <property type="entry name" value="HAT FAMILY DIMERISATION DOMAINCONTAINING PROTEIN-RELATED"/>
    <property type="match status" value="1"/>
</dbReference>
<dbReference type="InterPro" id="IPR012337">
    <property type="entry name" value="RNaseH-like_sf"/>
</dbReference>
<reference evidence="3" key="1">
    <citation type="journal article" date="2023" name="DNA Res.">
        <title>Chromosome-level genome assembly of Phrynocephalus forsythii using third-generation DNA sequencing and Hi-C analysis.</title>
        <authorList>
            <person name="Qi Y."/>
            <person name="Zhao W."/>
            <person name="Zhao Y."/>
            <person name="Niu C."/>
            <person name="Cao S."/>
            <person name="Zhang Y."/>
        </authorList>
    </citation>
    <scope>NUCLEOTIDE SEQUENCE</scope>
    <source>
        <tissue evidence="3">Muscle</tissue>
    </source>
</reference>
<feature type="non-terminal residue" evidence="3">
    <location>
        <position position="72"/>
    </location>
</feature>
<gene>
    <name evidence="3" type="ORF">JRQ81_006603</name>
</gene>
<dbReference type="AlphaFoldDB" id="A0A9Q0Y4R2"/>
<comment type="caution">
    <text evidence="3">The sequence shown here is derived from an EMBL/GenBank/DDBJ whole genome shotgun (WGS) entry which is preliminary data.</text>
</comment>
<dbReference type="SUPFAM" id="SSF53098">
    <property type="entry name" value="Ribonuclease H-like"/>
    <property type="match status" value="1"/>
</dbReference>
<organism evidence="3 4">
    <name type="scientific">Phrynocephalus forsythii</name>
    <dbReference type="NCBI Taxonomy" id="171643"/>
    <lineage>
        <taxon>Eukaryota</taxon>
        <taxon>Metazoa</taxon>
        <taxon>Chordata</taxon>
        <taxon>Craniata</taxon>
        <taxon>Vertebrata</taxon>
        <taxon>Euteleostomi</taxon>
        <taxon>Lepidosauria</taxon>
        <taxon>Squamata</taxon>
        <taxon>Bifurcata</taxon>
        <taxon>Unidentata</taxon>
        <taxon>Episquamata</taxon>
        <taxon>Toxicofera</taxon>
        <taxon>Iguania</taxon>
        <taxon>Acrodonta</taxon>
        <taxon>Agamidae</taxon>
        <taxon>Agaminae</taxon>
        <taxon>Phrynocephalus</taxon>
    </lineage>
</organism>
<evidence type="ECO:0000313" key="4">
    <source>
        <dbReference type="Proteomes" id="UP001142489"/>
    </source>
</evidence>
<dbReference type="EMBL" id="JAPFRF010000002">
    <property type="protein sequence ID" value="KAJ7341752.1"/>
    <property type="molecule type" value="Genomic_DNA"/>
</dbReference>
<proteinExistence type="predicted"/>
<dbReference type="InterPro" id="IPR008906">
    <property type="entry name" value="HATC_C_dom"/>
</dbReference>
<evidence type="ECO:0000313" key="3">
    <source>
        <dbReference type="EMBL" id="KAJ7341752.1"/>
    </source>
</evidence>
<keyword evidence="4" id="KW-1185">Reference proteome</keyword>
<accession>A0A9Q0Y4R2</accession>
<feature type="domain" description="HAT C-terminal dimerisation" evidence="2">
    <location>
        <begin position="2"/>
        <end position="44"/>
    </location>
</feature>
<evidence type="ECO:0000259" key="2">
    <source>
        <dbReference type="Pfam" id="PF05699"/>
    </source>
</evidence>
<dbReference type="GO" id="GO:0046983">
    <property type="term" value="F:protein dimerization activity"/>
    <property type="evidence" value="ECO:0007669"/>
    <property type="project" value="InterPro"/>
</dbReference>
<dbReference type="Pfam" id="PF05699">
    <property type="entry name" value="Dimer_Tnp_hAT"/>
    <property type="match status" value="1"/>
</dbReference>
<dbReference type="Proteomes" id="UP001142489">
    <property type="component" value="Unassembled WGS sequence"/>
</dbReference>
<name>A0A9Q0Y4R2_9SAUR</name>
<dbReference type="OrthoDB" id="8631275at2759"/>
<dbReference type="PANTHER" id="PTHR37162:SF1">
    <property type="entry name" value="BED-TYPE DOMAIN-CONTAINING PROTEIN"/>
    <property type="match status" value="1"/>
</dbReference>
<evidence type="ECO:0000256" key="1">
    <source>
        <dbReference type="SAM" id="MobiDB-lite"/>
    </source>
</evidence>
<protein>
    <recommendedName>
        <fullName evidence="2">HAT C-terminal dimerisation domain-containing protein</fullName>
    </recommendedName>
</protein>
<sequence length="72" mass="7943">MKALLCIPHSNASSERVFSMVRQIVTDNRMSLDNSTVCALLSYKINYSGPAHKNTPSKKVLKDAKSAANLYN</sequence>
<feature type="region of interest" description="Disordered" evidence="1">
    <location>
        <begin position="50"/>
        <end position="72"/>
    </location>
</feature>